<feature type="transmembrane region" description="Helical" evidence="2">
    <location>
        <begin position="12"/>
        <end position="35"/>
    </location>
</feature>
<evidence type="ECO:0000256" key="2">
    <source>
        <dbReference type="SAM" id="Phobius"/>
    </source>
</evidence>
<dbReference type="EMBL" id="FOHN01000008">
    <property type="protein sequence ID" value="SET07805.1"/>
    <property type="molecule type" value="Genomic_DNA"/>
</dbReference>
<feature type="compositionally biased region" description="Polar residues" evidence="1">
    <location>
        <begin position="162"/>
        <end position="172"/>
    </location>
</feature>
<organism evidence="3 4">
    <name type="scientific">[Clostridium] polysaccharolyticum</name>
    <dbReference type="NCBI Taxonomy" id="29364"/>
    <lineage>
        <taxon>Bacteria</taxon>
        <taxon>Bacillati</taxon>
        <taxon>Bacillota</taxon>
        <taxon>Clostridia</taxon>
        <taxon>Lachnospirales</taxon>
        <taxon>Lachnospiraceae</taxon>
    </lineage>
</organism>
<gene>
    <name evidence="3" type="ORF">SAMN04487772_1082</name>
</gene>
<dbReference type="Proteomes" id="UP000199800">
    <property type="component" value="Unassembled WGS sequence"/>
</dbReference>
<evidence type="ECO:0000313" key="3">
    <source>
        <dbReference type="EMBL" id="SET07805.1"/>
    </source>
</evidence>
<evidence type="ECO:0000256" key="1">
    <source>
        <dbReference type="SAM" id="MobiDB-lite"/>
    </source>
</evidence>
<evidence type="ECO:0000313" key="4">
    <source>
        <dbReference type="Proteomes" id="UP000199800"/>
    </source>
</evidence>
<dbReference type="AlphaFoldDB" id="A0A1I0BLG9"/>
<keyword evidence="4" id="KW-1185">Reference proteome</keyword>
<keyword evidence="2" id="KW-0812">Transmembrane</keyword>
<accession>A0A1I0BLG9</accession>
<sequence>MYYNTFPMLAMMMSGWGIGLLIALVAVIAVLVVLYRFGTKLQKRQEDAQSQMQANSQVVTMLVIDKKRLKLAESGLPKIVMEQTPKLARRSKLPIVKVKIGPKIMSMICDEKIFDLVPVKKEVKATISGIYIMDVKGIRGGLDSAPAKKKGFFRRMSEKAQSKVNELNAQENNGKKKKK</sequence>
<feature type="region of interest" description="Disordered" evidence="1">
    <location>
        <begin position="159"/>
        <end position="179"/>
    </location>
</feature>
<reference evidence="3 4" key="1">
    <citation type="submission" date="2016-10" db="EMBL/GenBank/DDBJ databases">
        <authorList>
            <person name="de Groot N.N."/>
        </authorList>
    </citation>
    <scope>NUCLEOTIDE SEQUENCE [LARGE SCALE GENOMIC DNA]</scope>
    <source>
        <strain evidence="3 4">DSM 1801</strain>
    </source>
</reference>
<keyword evidence="2" id="KW-0472">Membrane</keyword>
<dbReference type="STRING" id="29364.SAMN04487772_1082"/>
<name>A0A1I0BLG9_9FIRM</name>
<protein>
    <submittedName>
        <fullName evidence="3">Uncharacterized protein</fullName>
    </submittedName>
</protein>
<keyword evidence="2" id="KW-1133">Transmembrane helix</keyword>
<proteinExistence type="predicted"/>